<name>A0ABV4U2E6_9BACT</name>
<evidence type="ECO:0008006" key="3">
    <source>
        <dbReference type="Google" id="ProtNLM"/>
    </source>
</evidence>
<comment type="caution">
    <text evidence="1">The sequence shown here is derived from an EMBL/GenBank/DDBJ whole genome shotgun (WGS) entry which is preliminary data.</text>
</comment>
<proteinExistence type="predicted"/>
<evidence type="ECO:0000313" key="2">
    <source>
        <dbReference type="Proteomes" id="UP001575105"/>
    </source>
</evidence>
<evidence type="ECO:0000313" key="1">
    <source>
        <dbReference type="EMBL" id="MFA9477754.1"/>
    </source>
</evidence>
<organism evidence="1 2">
    <name type="scientific">Natronomicrosphaera hydrolytica</name>
    <dbReference type="NCBI Taxonomy" id="3242702"/>
    <lineage>
        <taxon>Bacteria</taxon>
        <taxon>Pseudomonadati</taxon>
        <taxon>Planctomycetota</taxon>
        <taxon>Phycisphaerae</taxon>
        <taxon>Phycisphaerales</taxon>
        <taxon>Phycisphaeraceae</taxon>
        <taxon>Natronomicrosphaera</taxon>
    </lineage>
</organism>
<dbReference type="RefSeq" id="WP_425344680.1">
    <property type="nucleotide sequence ID" value="NZ_JBGUBD010000003.1"/>
</dbReference>
<keyword evidence="2" id="KW-1185">Reference proteome</keyword>
<protein>
    <recommendedName>
        <fullName evidence="3">Integrase</fullName>
    </recommendedName>
</protein>
<dbReference type="EMBL" id="JBGUBD010000003">
    <property type="protein sequence ID" value="MFA9477754.1"/>
    <property type="molecule type" value="Genomic_DNA"/>
</dbReference>
<sequence>MASLIKREKTYYLQDRIGGKLKRWSLKTSAYQVAKERLRQYESAQAQGIDNPLHTRTPIGQVLEAYAKHIRASKTPKMAQTLPLQGE</sequence>
<accession>A0ABV4U2E6</accession>
<dbReference type="Proteomes" id="UP001575105">
    <property type="component" value="Unassembled WGS sequence"/>
</dbReference>
<gene>
    <name evidence="1" type="ORF">ACERK3_05535</name>
</gene>
<reference evidence="1 2" key="1">
    <citation type="submission" date="2024-08" db="EMBL/GenBank/DDBJ databases">
        <title>Whole-genome sequencing of halo(alkali)philic microorganisms from hypersaline lakes.</title>
        <authorList>
            <person name="Sorokin D.Y."/>
            <person name="Merkel A.Y."/>
            <person name="Messina E."/>
            <person name="Yakimov M."/>
        </authorList>
    </citation>
    <scope>NUCLEOTIDE SEQUENCE [LARGE SCALE GENOMIC DNA]</scope>
    <source>
        <strain evidence="1 2">AB-hyl4</strain>
    </source>
</reference>